<dbReference type="InterPro" id="IPR050364">
    <property type="entry name" value="Cytochrome_P450_fung"/>
</dbReference>
<dbReference type="SUPFAM" id="SSF48264">
    <property type="entry name" value="Cytochrome P450"/>
    <property type="match status" value="1"/>
</dbReference>
<evidence type="ECO:0000256" key="4">
    <source>
        <dbReference type="ARBA" id="ARBA00022617"/>
    </source>
</evidence>
<dbReference type="GO" id="GO:0004497">
    <property type="term" value="F:monooxygenase activity"/>
    <property type="evidence" value="ECO:0007669"/>
    <property type="project" value="UniProtKB-KW"/>
</dbReference>
<comment type="cofactor">
    <cofactor evidence="1 9">
        <name>heme</name>
        <dbReference type="ChEBI" id="CHEBI:30413"/>
    </cofactor>
</comment>
<comment type="pathway">
    <text evidence="2">Secondary metabolite biosynthesis.</text>
</comment>
<evidence type="ECO:0000313" key="10">
    <source>
        <dbReference type="EMBL" id="KDR69746.1"/>
    </source>
</evidence>
<dbReference type="GO" id="GO:0005506">
    <property type="term" value="F:iron ion binding"/>
    <property type="evidence" value="ECO:0007669"/>
    <property type="project" value="InterPro"/>
</dbReference>
<evidence type="ECO:0000256" key="2">
    <source>
        <dbReference type="ARBA" id="ARBA00005179"/>
    </source>
</evidence>
<dbReference type="Pfam" id="PF00067">
    <property type="entry name" value="p450"/>
    <property type="match status" value="1"/>
</dbReference>
<evidence type="ECO:0000256" key="7">
    <source>
        <dbReference type="ARBA" id="ARBA00023004"/>
    </source>
</evidence>
<comment type="similarity">
    <text evidence="3">Belongs to the cytochrome P450 family.</text>
</comment>
<accession>A0A067SFR6</accession>
<keyword evidence="7 9" id="KW-0408">Iron</keyword>
<dbReference type="InterPro" id="IPR001128">
    <property type="entry name" value="Cyt_P450"/>
</dbReference>
<protein>
    <recommendedName>
        <fullName evidence="12">Cytochrome P450</fullName>
    </recommendedName>
</protein>
<evidence type="ECO:0000256" key="1">
    <source>
        <dbReference type="ARBA" id="ARBA00001971"/>
    </source>
</evidence>
<dbReference type="CDD" id="cd11065">
    <property type="entry name" value="CYP64-like"/>
    <property type="match status" value="1"/>
</dbReference>
<name>A0A067SFR6_GALM3</name>
<dbReference type="PRINTS" id="PR00463">
    <property type="entry name" value="EP450I"/>
</dbReference>
<dbReference type="AlphaFoldDB" id="A0A067SFR6"/>
<dbReference type="PANTHER" id="PTHR46300:SF7">
    <property type="entry name" value="P450, PUTATIVE (EUROFUNG)-RELATED"/>
    <property type="match status" value="1"/>
</dbReference>
<dbReference type="Proteomes" id="UP000027222">
    <property type="component" value="Unassembled WGS sequence"/>
</dbReference>
<reference evidence="11" key="1">
    <citation type="journal article" date="2014" name="Proc. Natl. Acad. Sci. U.S.A.">
        <title>Extensive sampling of basidiomycete genomes demonstrates inadequacy of the white-rot/brown-rot paradigm for wood decay fungi.</title>
        <authorList>
            <person name="Riley R."/>
            <person name="Salamov A.A."/>
            <person name="Brown D.W."/>
            <person name="Nagy L.G."/>
            <person name="Floudas D."/>
            <person name="Held B.W."/>
            <person name="Levasseur A."/>
            <person name="Lombard V."/>
            <person name="Morin E."/>
            <person name="Otillar R."/>
            <person name="Lindquist E.A."/>
            <person name="Sun H."/>
            <person name="LaButti K.M."/>
            <person name="Schmutz J."/>
            <person name="Jabbour D."/>
            <person name="Luo H."/>
            <person name="Baker S.E."/>
            <person name="Pisabarro A.G."/>
            <person name="Walton J.D."/>
            <person name="Blanchette R.A."/>
            <person name="Henrissat B."/>
            <person name="Martin F."/>
            <person name="Cullen D."/>
            <person name="Hibbett D.S."/>
            <person name="Grigoriev I.V."/>
        </authorList>
    </citation>
    <scope>NUCLEOTIDE SEQUENCE [LARGE SCALE GENOMIC DNA]</scope>
    <source>
        <strain evidence="11">CBS 339.88</strain>
    </source>
</reference>
<keyword evidence="5 9" id="KW-0479">Metal-binding</keyword>
<evidence type="ECO:0000256" key="5">
    <source>
        <dbReference type="ARBA" id="ARBA00022723"/>
    </source>
</evidence>
<dbReference type="GO" id="GO:0020037">
    <property type="term" value="F:heme binding"/>
    <property type="evidence" value="ECO:0007669"/>
    <property type="project" value="InterPro"/>
</dbReference>
<proteinExistence type="inferred from homology"/>
<gene>
    <name evidence="10" type="ORF">GALMADRAFT_160252</name>
</gene>
<evidence type="ECO:0008006" key="12">
    <source>
        <dbReference type="Google" id="ProtNLM"/>
    </source>
</evidence>
<dbReference type="InterPro" id="IPR002401">
    <property type="entry name" value="Cyt_P450_E_grp-I"/>
</dbReference>
<dbReference type="GO" id="GO:0016705">
    <property type="term" value="F:oxidoreductase activity, acting on paired donors, with incorporation or reduction of molecular oxygen"/>
    <property type="evidence" value="ECO:0007669"/>
    <property type="project" value="InterPro"/>
</dbReference>
<keyword evidence="8" id="KW-0503">Monooxygenase</keyword>
<keyword evidence="11" id="KW-1185">Reference proteome</keyword>
<dbReference type="Gene3D" id="1.10.630.10">
    <property type="entry name" value="Cytochrome P450"/>
    <property type="match status" value="1"/>
</dbReference>
<evidence type="ECO:0000256" key="8">
    <source>
        <dbReference type="ARBA" id="ARBA00023033"/>
    </source>
</evidence>
<keyword evidence="4 9" id="KW-0349">Heme</keyword>
<feature type="binding site" description="axial binding residue" evidence="9">
    <location>
        <position position="438"/>
    </location>
    <ligand>
        <name>heme</name>
        <dbReference type="ChEBI" id="CHEBI:30413"/>
    </ligand>
    <ligandPart>
        <name>Fe</name>
        <dbReference type="ChEBI" id="CHEBI:18248"/>
    </ligandPart>
</feature>
<dbReference type="OrthoDB" id="2789670at2759"/>
<dbReference type="InterPro" id="IPR036396">
    <property type="entry name" value="Cyt_P450_sf"/>
</dbReference>
<evidence type="ECO:0000256" key="6">
    <source>
        <dbReference type="ARBA" id="ARBA00023002"/>
    </source>
</evidence>
<evidence type="ECO:0000256" key="9">
    <source>
        <dbReference type="PIRSR" id="PIRSR602401-1"/>
    </source>
</evidence>
<dbReference type="EMBL" id="KL142400">
    <property type="protein sequence ID" value="KDR69746.1"/>
    <property type="molecule type" value="Genomic_DNA"/>
</dbReference>
<dbReference type="STRING" id="685588.A0A067SFR6"/>
<sequence>MGILISIVYASLFVWLAWKLVSLISGKQQGPYPPGPKTLPLVGNMFDLPLSDSPKTYAEWGRKYNSNLLHASALGNHLLIINSCEDADELFERRSRKYSGRPALPVTKLMGWEFNVGLLPYGELWRFHRKICQQNFSRKVAPKYHAVELEKVHQMLRNLLNTPENFDDHNKMLSISIPMAAMYGYDVKSFDDPCIVAANQSFILGNYLLLPGSTYINILPALAYIPAWFPGASSRKVAAKVRHLTKEMKRIPMEFVKKGVEEGTVIPSLVGDFFEKKCNAGASIEEEEATENVANTVYGAASDTTISSTGTFFYLMALHPDIQMKAQAEIDSVIGQKRLPDFNDRDSLPYVEAIYRELMRIRPPVPLGVPHALTEDDYYKGYFIPKGTTVIGNIWAMTHNEKEYPESFKFKPERFLDENGNLNGDDKILAYGFGRRICAGQHIASSTMWIIITSVLACFNISKSKDKAGKEIEIKDDYDDFGLVTGNMPTLSHKAPFECSFVPRSSMAVQLIANTK</sequence>
<dbReference type="PANTHER" id="PTHR46300">
    <property type="entry name" value="P450, PUTATIVE (EUROFUNG)-RELATED-RELATED"/>
    <property type="match status" value="1"/>
</dbReference>
<evidence type="ECO:0000313" key="11">
    <source>
        <dbReference type="Proteomes" id="UP000027222"/>
    </source>
</evidence>
<organism evidence="10 11">
    <name type="scientific">Galerina marginata (strain CBS 339.88)</name>
    <dbReference type="NCBI Taxonomy" id="685588"/>
    <lineage>
        <taxon>Eukaryota</taxon>
        <taxon>Fungi</taxon>
        <taxon>Dikarya</taxon>
        <taxon>Basidiomycota</taxon>
        <taxon>Agaricomycotina</taxon>
        <taxon>Agaricomycetes</taxon>
        <taxon>Agaricomycetidae</taxon>
        <taxon>Agaricales</taxon>
        <taxon>Agaricineae</taxon>
        <taxon>Strophariaceae</taxon>
        <taxon>Galerina</taxon>
    </lineage>
</organism>
<dbReference type="HOGENOM" id="CLU_001570_2_3_1"/>
<evidence type="ECO:0000256" key="3">
    <source>
        <dbReference type="ARBA" id="ARBA00010617"/>
    </source>
</evidence>
<keyword evidence="6" id="KW-0560">Oxidoreductase</keyword>